<accession>A0A5E8CLS4</accession>
<reference evidence="2" key="1">
    <citation type="submission" date="2019-09" db="EMBL/GenBank/DDBJ databases">
        <authorList>
            <person name="Needham M D."/>
        </authorList>
    </citation>
    <scope>NUCLEOTIDE SEQUENCE</scope>
</reference>
<protein>
    <submittedName>
        <fullName evidence="2">Uncharacterized protein</fullName>
    </submittedName>
</protein>
<name>A0A5E8CLS4_9ZZZZ</name>
<dbReference type="EMBL" id="CABVLZ010000002">
    <property type="protein sequence ID" value="VVU94922.1"/>
    <property type="molecule type" value="Genomic_DNA"/>
</dbReference>
<proteinExistence type="predicted"/>
<organism evidence="2">
    <name type="scientific">seawater metagenome</name>
    <dbReference type="NCBI Taxonomy" id="1561972"/>
    <lineage>
        <taxon>unclassified sequences</taxon>
        <taxon>metagenomes</taxon>
        <taxon>ecological metagenomes</taxon>
    </lineage>
</organism>
<feature type="compositionally biased region" description="Low complexity" evidence="1">
    <location>
        <begin position="89"/>
        <end position="106"/>
    </location>
</feature>
<sequence>MSNTSVFIKNILDSTEVDTISVLNSISIIDLNNQTQLGGKVDSNILSSDSSLITTNDFIEYGKKKKSKKAKKQSLFKTRKVNEEDSSDSDSMSSDTSSFEDSMDSTSISSDVYPLFNYYGSDKKKSKSQSGGARKILGSRILKTTNLIGGGDTEMVKIGNEKPFVEKKGALHDHLKVPESYRFSKSTLDKLAKIPIGDSFTFKRNEITMTRKLKAEIGLAKAFITMRKDKKRDKHY</sequence>
<gene>
    <name evidence="2" type="ORF">CPAV1605_647</name>
</gene>
<evidence type="ECO:0000313" key="2">
    <source>
        <dbReference type="EMBL" id="VVU94922.1"/>
    </source>
</evidence>
<dbReference type="AlphaFoldDB" id="A0A5E8CLS4"/>
<evidence type="ECO:0000256" key="1">
    <source>
        <dbReference type="SAM" id="MobiDB-lite"/>
    </source>
</evidence>
<feature type="region of interest" description="Disordered" evidence="1">
    <location>
        <begin position="72"/>
        <end position="106"/>
    </location>
</feature>